<sequence>MILLNFLWMVGANKRLELDPSICQTLHISNLVHKSCTLEFRLECYALISPRLKIVSL</sequence>
<dbReference type="AlphaFoldDB" id="A0A5D2E2L2"/>
<proteinExistence type="predicted"/>
<reference evidence="1 2" key="1">
    <citation type="submission" date="2019-06" db="EMBL/GenBank/DDBJ databases">
        <title>WGS assembly of Gossypium darwinii.</title>
        <authorList>
            <person name="Chen Z.J."/>
            <person name="Sreedasyam A."/>
            <person name="Ando A."/>
            <person name="Song Q."/>
            <person name="De L."/>
            <person name="Hulse-Kemp A."/>
            <person name="Ding M."/>
            <person name="Ye W."/>
            <person name="Kirkbride R."/>
            <person name="Jenkins J."/>
            <person name="Plott C."/>
            <person name="Lovell J."/>
            <person name="Lin Y.-M."/>
            <person name="Vaughn R."/>
            <person name="Liu B."/>
            <person name="Li W."/>
            <person name="Simpson S."/>
            <person name="Scheffler B."/>
            <person name="Saski C."/>
            <person name="Grover C."/>
            <person name="Hu G."/>
            <person name="Conover J."/>
            <person name="Carlson J."/>
            <person name="Shu S."/>
            <person name="Boston L."/>
            <person name="Williams M."/>
            <person name="Peterson D."/>
            <person name="Mcgee K."/>
            <person name="Jones D."/>
            <person name="Wendel J."/>
            <person name="Stelly D."/>
            <person name="Grimwood J."/>
            <person name="Schmutz J."/>
        </authorList>
    </citation>
    <scope>NUCLEOTIDE SEQUENCE [LARGE SCALE GENOMIC DNA]</scope>
    <source>
        <strain evidence="1">1808015.09</strain>
    </source>
</reference>
<gene>
    <name evidence="1" type="ORF">ES288_A13G221300v1</name>
</gene>
<dbReference type="Proteomes" id="UP000323506">
    <property type="component" value="Chromosome A13"/>
</dbReference>
<evidence type="ECO:0000313" key="1">
    <source>
        <dbReference type="EMBL" id="TYG87509.1"/>
    </source>
</evidence>
<accession>A0A5D2E2L2</accession>
<evidence type="ECO:0000313" key="2">
    <source>
        <dbReference type="Proteomes" id="UP000323506"/>
    </source>
</evidence>
<keyword evidence="2" id="KW-1185">Reference proteome</keyword>
<organism evidence="1 2">
    <name type="scientific">Gossypium darwinii</name>
    <name type="common">Darwin's cotton</name>
    <name type="synonym">Gossypium barbadense var. darwinii</name>
    <dbReference type="NCBI Taxonomy" id="34276"/>
    <lineage>
        <taxon>Eukaryota</taxon>
        <taxon>Viridiplantae</taxon>
        <taxon>Streptophyta</taxon>
        <taxon>Embryophyta</taxon>
        <taxon>Tracheophyta</taxon>
        <taxon>Spermatophyta</taxon>
        <taxon>Magnoliopsida</taxon>
        <taxon>eudicotyledons</taxon>
        <taxon>Gunneridae</taxon>
        <taxon>Pentapetalae</taxon>
        <taxon>rosids</taxon>
        <taxon>malvids</taxon>
        <taxon>Malvales</taxon>
        <taxon>Malvaceae</taxon>
        <taxon>Malvoideae</taxon>
        <taxon>Gossypium</taxon>
    </lineage>
</organism>
<protein>
    <submittedName>
        <fullName evidence="1">Uncharacterized protein</fullName>
    </submittedName>
</protein>
<dbReference type="EMBL" id="CM017700">
    <property type="protein sequence ID" value="TYG87509.1"/>
    <property type="molecule type" value="Genomic_DNA"/>
</dbReference>
<name>A0A5D2E2L2_GOSDA</name>